<dbReference type="RefSeq" id="WP_281929269.1">
    <property type="nucleotide sequence ID" value="NZ_AP027142.1"/>
</dbReference>
<protein>
    <recommendedName>
        <fullName evidence="3">Methyltransferase FkbM domain-containing protein</fullName>
    </recommendedName>
</protein>
<evidence type="ECO:0000313" key="1">
    <source>
        <dbReference type="EMBL" id="BDV35754.1"/>
    </source>
</evidence>
<sequence length="287" mass="32750">MLVDPQKRVSEIRRVDQTKLESTYISRSGFNEFSQYGEDGVIKKIFSILKEDSRWSVEFGAWDGKYLSNTHALMRQGWDGVFIEGNTERFKDLQATYSGNSKAHMICGMVDFDPEKNSLEYYLSKTAIPLKFDLLSIDIDGNDWHIWNSMTKYRPRVVVIEFNPTVPNDVFFTQERDFSINMGCSLLALVELGKDKGYELCAVTNSNAFFVVDEEFGKLGIKDNSIPAMYHDFQSARIFTGPASEIVTVELILFWYGVTKVPPDLLQVLPKDQIRYGDALGLARKPD</sequence>
<gene>
    <name evidence="1" type="ORF">SS37A_32830</name>
</gene>
<dbReference type="Proteomes" id="UP001317629">
    <property type="component" value="Chromosome"/>
</dbReference>
<organism evidence="1 2">
    <name type="scientific">Methylocystis iwaonis</name>
    <dbReference type="NCBI Taxonomy" id="2885079"/>
    <lineage>
        <taxon>Bacteria</taxon>
        <taxon>Pseudomonadati</taxon>
        <taxon>Pseudomonadota</taxon>
        <taxon>Alphaproteobacteria</taxon>
        <taxon>Hyphomicrobiales</taxon>
        <taxon>Methylocystaceae</taxon>
        <taxon>Methylocystis</taxon>
    </lineage>
</organism>
<proteinExistence type="predicted"/>
<evidence type="ECO:0008006" key="3">
    <source>
        <dbReference type="Google" id="ProtNLM"/>
    </source>
</evidence>
<accession>A0ABM8ECX3</accession>
<reference evidence="1 2" key="1">
    <citation type="journal article" date="2023" name="Int. J. Syst. Evol. Microbiol.">
        <title>Methylocystis iwaonis sp. nov., a type II methane-oxidizing bacterium from surface soil of a rice paddy field in Japan, and emended description of the genus Methylocystis (ex Whittenbury et al. 1970) Bowman et al. 1993.</title>
        <authorList>
            <person name="Kaise H."/>
            <person name="Sawadogo J.B."/>
            <person name="Alam M.S."/>
            <person name="Ueno C."/>
            <person name="Dianou D."/>
            <person name="Shinjo R."/>
            <person name="Asakawa S."/>
        </authorList>
    </citation>
    <scope>NUCLEOTIDE SEQUENCE [LARGE SCALE GENOMIC DNA]</scope>
    <source>
        <strain evidence="1 2">SS37A-Re</strain>
    </source>
</reference>
<dbReference type="EMBL" id="AP027142">
    <property type="protein sequence ID" value="BDV35754.1"/>
    <property type="molecule type" value="Genomic_DNA"/>
</dbReference>
<evidence type="ECO:0000313" key="2">
    <source>
        <dbReference type="Proteomes" id="UP001317629"/>
    </source>
</evidence>
<name>A0ABM8ECX3_9HYPH</name>
<keyword evidence="2" id="KW-1185">Reference proteome</keyword>